<keyword evidence="1" id="KW-0472">Membrane</keyword>
<feature type="transmembrane region" description="Helical" evidence="1">
    <location>
        <begin position="82"/>
        <end position="100"/>
    </location>
</feature>
<reference evidence="4 5" key="1">
    <citation type="submission" date="2018-07" db="EMBL/GenBank/DDBJ databases">
        <title>Chitinophaga K2CV101002-2 sp. nov., isolated from a monsoon evergreen broad-leaved forest soil.</title>
        <authorList>
            <person name="Lv Y."/>
        </authorList>
    </citation>
    <scope>NUCLEOTIDE SEQUENCE [LARGE SCALE GENOMIC DNA]</scope>
    <source>
        <strain evidence="4 5">GDMCC 1.1288</strain>
    </source>
</reference>
<dbReference type="RefSeq" id="WP_116976271.1">
    <property type="nucleotide sequence ID" value="NZ_QPMM01000007.1"/>
</dbReference>
<dbReference type="Gene3D" id="3.55.50.30">
    <property type="match status" value="1"/>
</dbReference>
<name>A0A3E1Y8J0_9BACT</name>
<evidence type="ECO:0000259" key="3">
    <source>
        <dbReference type="Pfam" id="PF16344"/>
    </source>
</evidence>
<dbReference type="Gene3D" id="2.60.120.1440">
    <property type="match status" value="1"/>
</dbReference>
<dbReference type="Pfam" id="PF16344">
    <property type="entry name" value="FecR_C"/>
    <property type="match status" value="1"/>
</dbReference>
<keyword evidence="1" id="KW-0812">Transmembrane</keyword>
<feature type="domain" description="FecR protein" evidence="2">
    <location>
        <begin position="134"/>
        <end position="222"/>
    </location>
</feature>
<feature type="domain" description="Protein FecR C-terminal" evidence="3">
    <location>
        <begin position="271"/>
        <end position="340"/>
    </location>
</feature>
<proteinExistence type="predicted"/>
<dbReference type="InterPro" id="IPR012373">
    <property type="entry name" value="Ferrdict_sens_TM"/>
</dbReference>
<dbReference type="InterPro" id="IPR032508">
    <property type="entry name" value="FecR_C"/>
</dbReference>
<dbReference type="PANTHER" id="PTHR30273">
    <property type="entry name" value="PERIPLASMIC SIGNAL SENSOR AND SIGMA FACTOR ACTIVATOR FECR-RELATED"/>
    <property type="match status" value="1"/>
</dbReference>
<dbReference type="AlphaFoldDB" id="A0A3E1Y8J0"/>
<gene>
    <name evidence="4" type="ORF">DVR12_13785</name>
</gene>
<keyword evidence="5" id="KW-1185">Reference proteome</keyword>
<keyword evidence="1" id="KW-1133">Transmembrane helix</keyword>
<dbReference type="PIRSF" id="PIRSF018266">
    <property type="entry name" value="FecR"/>
    <property type="match status" value="1"/>
</dbReference>
<evidence type="ECO:0000259" key="2">
    <source>
        <dbReference type="Pfam" id="PF04773"/>
    </source>
</evidence>
<dbReference type="Proteomes" id="UP000260644">
    <property type="component" value="Unassembled WGS sequence"/>
</dbReference>
<dbReference type="PANTHER" id="PTHR30273:SF2">
    <property type="entry name" value="PROTEIN FECR"/>
    <property type="match status" value="1"/>
</dbReference>
<dbReference type="InterPro" id="IPR006860">
    <property type="entry name" value="FecR"/>
</dbReference>
<protein>
    <submittedName>
        <fullName evidence="4">FecR family protein</fullName>
    </submittedName>
</protein>
<dbReference type="EMBL" id="QPMM01000007">
    <property type="protein sequence ID" value="RFS21727.1"/>
    <property type="molecule type" value="Genomic_DNA"/>
</dbReference>
<comment type="caution">
    <text evidence="4">The sequence shown here is derived from an EMBL/GenBank/DDBJ whole genome shotgun (WGS) entry which is preliminary data.</text>
</comment>
<dbReference type="Pfam" id="PF04773">
    <property type="entry name" value="FecR"/>
    <property type="match status" value="1"/>
</dbReference>
<accession>A0A3E1Y8J0</accession>
<evidence type="ECO:0000313" key="5">
    <source>
        <dbReference type="Proteomes" id="UP000260644"/>
    </source>
</evidence>
<evidence type="ECO:0000313" key="4">
    <source>
        <dbReference type="EMBL" id="RFS21727.1"/>
    </source>
</evidence>
<organism evidence="4 5">
    <name type="scientific">Chitinophaga silvatica</name>
    <dbReference type="NCBI Taxonomy" id="2282649"/>
    <lineage>
        <taxon>Bacteria</taxon>
        <taxon>Pseudomonadati</taxon>
        <taxon>Bacteroidota</taxon>
        <taxon>Chitinophagia</taxon>
        <taxon>Chitinophagales</taxon>
        <taxon>Chitinophagaceae</taxon>
        <taxon>Chitinophaga</taxon>
    </lineage>
</organism>
<dbReference type="GO" id="GO:0016989">
    <property type="term" value="F:sigma factor antagonist activity"/>
    <property type="evidence" value="ECO:0007669"/>
    <property type="project" value="TreeGrafter"/>
</dbReference>
<dbReference type="OrthoDB" id="934696at2"/>
<evidence type="ECO:0000256" key="1">
    <source>
        <dbReference type="SAM" id="Phobius"/>
    </source>
</evidence>
<sequence length="342" mass="38317">MKHPATLLEKFFRGECNEEEALAVKDYFTENPEALLPWLTEKSWYAFHPVSELPADLSNKMLTVIENHSYHKQSIKWLTYKWMAAAAAIVILATTGIWWAQQHHPTAKQPIAALPANTIQATPVYAQQINHTKKTMLLKLTDGSTIELAPQSQIKYEEPFAKHNRSISLHGTALFKVAPDKSKPFTVNAGHFGTTALGTVFRVTAIHGEKGNIHIQLISGKVIVKPDSLLSSKGIKATYLMPGQELSFDQLRLVPVAKTKKEVVKTENQIFTFQNEPLTNIFGLMSEKFKVKIHYQQNAIADMSFTGTFDSSKESLADFLSTISTLNNLTMKQTNEAIYITQ</sequence>